<dbReference type="RefSeq" id="WP_138014966.1">
    <property type="nucleotide sequence ID" value="NZ_SULI01000002.1"/>
</dbReference>
<keyword evidence="4" id="KW-1185">Reference proteome</keyword>
<sequence length="328" mass="36939">MLARLSWGFATLVFIILLGVCAMALWYRLPIGWQGIGTSVWLLASISLITFVTLSSQSKTRKILAALIPLAAIAIWWSQIQPSNARSWTPELAQSVTGDVHGSQVTLHNVRDFDWHGPTSFTPRWITETYDLDKLDTLEVFLSYWGNPAIAHTLVSFGFSDGQQIVFSVEIRKEDGEDYSELGGFFKSFELSLIAATERDILFLRTNARDPIEDVYRYVLDVQAEPSKELFLSYVALANDLAERPRWYNTATTNCTTVIYRLVKSFNPDVSFDWRILVSGYLPEFFAENGQLKWPPATAPLRATAHITPLVQGIKTSQGYSEAIRATQ</sequence>
<feature type="transmembrane region" description="Helical" evidence="1">
    <location>
        <begin position="7"/>
        <end position="27"/>
    </location>
</feature>
<feature type="transmembrane region" description="Helical" evidence="1">
    <location>
        <begin position="33"/>
        <end position="54"/>
    </location>
</feature>
<organism evidence="3 4">
    <name type="scientific">Shimia litoralis</name>
    <dbReference type="NCBI Taxonomy" id="420403"/>
    <lineage>
        <taxon>Bacteria</taxon>
        <taxon>Pseudomonadati</taxon>
        <taxon>Pseudomonadota</taxon>
        <taxon>Alphaproteobacteria</taxon>
        <taxon>Rhodobacterales</taxon>
        <taxon>Roseobacteraceae</taxon>
    </lineage>
</organism>
<feature type="transmembrane region" description="Helical" evidence="1">
    <location>
        <begin position="63"/>
        <end position="80"/>
    </location>
</feature>
<evidence type="ECO:0000313" key="3">
    <source>
        <dbReference type="EMBL" id="TKZ22254.1"/>
    </source>
</evidence>
<keyword evidence="1" id="KW-0472">Membrane</keyword>
<keyword evidence="1" id="KW-1133">Transmembrane helix</keyword>
<reference evidence="3 4" key="1">
    <citation type="submission" date="2019-04" db="EMBL/GenBank/DDBJ databases">
        <title>Genome sequence of Pelagicola litoralis CL-ES2.</title>
        <authorList>
            <person name="Cao J."/>
        </authorList>
    </citation>
    <scope>NUCLEOTIDE SEQUENCE [LARGE SCALE GENOMIC DNA]</scope>
    <source>
        <strain evidence="3 4">CL-ES2</strain>
    </source>
</reference>
<dbReference type="Proteomes" id="UP000306575">
    <property type="component" value="Unassembled WGS sequence"/>
</dbReference>
<evidence type="ECO:0000313" key="4">
    <source>
        <dbReference type="Proteomes" id="UP000306575"/>
    </source>
</evidence>
<comment type="caution">
    <text evidence="3">The sequence shown here is derived from an EMBL/GenBank/DDBJ whole genome shotgun (WGS) entry which is preliminary data.</text>
</comment>
<evidence type="ECO:0000259" key="2">
    <source>
        <dbReference type="Pfam" id="PF13387"/>
    </source>
</evidence>
<dbReference type="AlphaFoldDB" id="A0A4U7NBB7"/>
<dbReference type="EMBL" id="SULI01000002">
    <property type="protein sequence ID" value="TKZ22254.1"/>
    <property type="molecule type" value="Genomic_DNA"/>
</dbReference>
<evidence type="ECO:0000256" key="1">
    <source>
        <dbReference type="SAM" id="Phobius"/>
    </source>
</evidence>
<name>A0A4U7NBB7_9RHOB</name>
<dbReference type="OrthoDB" id="274718at2"/>
<protein>
    <submittedName>
        <fullName evidence="3">DUF4105 domain-containing protein</fullName>
    </submittedName>
</protein>
<dbReference type="Pfam" id="PF13387">
    <property type="entry name" value="Lnb_N"/>
    <property type="match status" value="1"/>
</dbReference>
<keyword evidence="1" id="KW-0812">Transmembrane</keyword>
<gene>
    <name evidence="3" type="ORF">FAP39_03370</name>
</gene>
<dbReference type="InterPro" id="IPR025178">
    <property type="entry name" value="Lnb_N"/>
</dbReference>
<proteinExistence type="predicted"/>
<feature type="domain" description="Lnb N-terminal periplasmic" evidence="2">
    <location>
        <begin position="122"/>
        <end position="279"/>
    </location>
</feature>
<accession>A0A4U7NBB7</accession>